<protein>
    <submittedName>
        <fullName evidence="4">AraC family transcriptional regulator</fullName>
    </submittedName>
</protein>
<feature type="domain" description="HTH araC/xylS-type" evidence="3">
    <location>
        <begin position="144"/>
        <end position="243"/>
    </location>
</feature>
<dbReference type="PANTHER" id="PTHR43436:SF1">
    <property type="entry name" value="TRANSCRIPTIONAL REGULATORY PROTEIN"/>
    <property type="match status" value="1"/>
</dbReference>
<reference evidence="4 5" key="1">
    <citation type="journal article" date="2015" name="Antonie Van Leeuwenhoek">
        <title>Prauserella endophytica sp. nov., an endophytic actinobacterium isolated from Tamarix taklamakanensis.</title>
        <authorList>
            <person name="Liu J.M."/>
            <person name="Habden X."/>
            <person name="Guo L."/>
            <person name="Tuo L."/>
            <person name="Jiang Z.K."/>
            <person name="Liu S.W."/>
            <person name="Liu X.F."/>
            <person name="Chen L."/>
            <person name="Li R.F."/>
            <person name="Zhang Y.Q."/>
            <person name="Sun C.H."/>
        </authorList>
    </citation>
    <scope>NUCLEOTIDE SEQUENCE [LARGE SCALE GENOMIC DNA]</scope>
    <source>
        <strain evidence="4 5">CGMCC 4.7182</strain>
    </source>
</reference>
<dbReference type="PANTHER" id="PTHR43436">
    <property type="entry name" value="ARAC-FAMILY TRANSCRIPTIONAL REGULATOR"/>
    <property type="match status" value="1"/>
</dbReference>
<dbReference type="InterPro" id="IPR009057">
    <property type="entry name" value="Homeodomain-like_sf"/>
</dbReference>
<dbReference type="SUPFAM" id="SSF46689">
    <property type="entry name" value="Homeodomain-like"/>
    <property type="match status" value="2"/>
</dbReference>
<name>A0ABY2S8Q4_9PSEU</name>
<evidence type="ECO:0000259" key="3">
    <source>
        <dbReference type="PROSITE" id="PS01124"/>
    </source>
</evidence>
<keyword evidence="5" id="KW-1185">Reference proteome</keyword>
<evidence type="ECO:0000256" key="1">
    <source>
        <dbReference type="ARBA" id="ARBA00023015"/>
    </source>
</evidence>
<dbReference type="Proteomes" id="UP000309992">
    <property type="component" value="Unassembled WGS sequence"/>
</dbReference>
<evidence type="ECO:0000313" key="5">
    <source>
        <dbReference type="Proteomes" id="UP000309992"/>
    </source>
</evidence>
<sequence>MTRTRARALPETCCARLWLWPGTALYAGPSLRLDTHSGSVSCLAVGADAPFTIRTARHGEREVRSALIGPRLPHRLVAHGERMVFCYLDPASARERACRARMRHRDGDLAHHHADEAALASGPDDAAAERWLDLACPRPEPMPDERIAVATTRLREHPASSAAELAAAAGLSVSRFLHLFRACTGTSVRRYRLWARMLLAGTLIAEGHDLTAASAGAGFASPSHFSDSFRAMFGLAPSTLLGTGVEIRPG</sequence>
<proteinExistence type="predicted"/>
<accession>A0ABY2S8Q4</accession>
<dbReference type="SMART" id="SM00342">
    <property type="entry name" value="HTH_ARAC"/>
    <property type="match status" value="1"/>
</dbReference>
<dbReference type="EMBL" id="SWMS01000003">
    <property type="protein sequence ID" value="TKG72063.1"/>
    <property type="molecule type" value="Genomic_DNA"/>
</dbReference>
<dbReference type="Pfam" id="PF12833">
    <property type="entry name" value="HTH_18"/>
    <property type="match status" value="1"/>
</dbReference>
<gene>
    <name evidence="4" type="ORF">FCN18_07245</name>
</gene>
<organism evidence="4 5">
    <name type="scientific">Prauserella endophytica</name>
    <dbReference type="NCBI Taxonomy" id="1592324"/>
    <lineage>
        <taxon>Bacteria</taxon>
        <taxon>Bacillati</taxon>
        <taxon>Actinomycetota</taxon>
        <taxon>Actinomycetes</taxon>
        <taxon>Pseudonocardiales</taxon>
        <taxon>Pseudonocardiaceae</taxon>
        <taxon>Prauserella</taxon>
        <taxon>Prauserella coralliicola group</taxon>
    </lineage>
</organism>
<evidence type="ECO:0000256" key="2">
    <source>
        <dbReference type="ARBA" id="ARBA00023163"/>
    </source>
</evidence>
<keyword evidence="1" id="KW-0805">Transcription regulation</keyword>
<dbReference type="PROSITE" id="PS01124">
    <property type="entry name" value="HTH_ARAC_FAMILY_2"/>
    <property type="match status" value="1"/>
</dbReference>
<dbReference type="RefSeq" id="WP_112269190.1">
    <property type="nucleotide sequence ID" value="NZ_SWMS01000003.1"/>
</dbReference>
<keyword evidence="2" id="KW-0804">Transcription</keyword>
<comment type="caution">
    <text evidence="4">The sequence shown here is derived from an EMBL/GenBank/DDBJ whole genome shotgun (WGS) entry which is preliminary data.</text>
</comment>
<dbReference type="InterPro" id="IPR018060">
    <property type="entry name" value="HTH_AraC"/>
</dbReference>
<evidence type="ECO:0000313" key="4">
    <source>
        <dbReference type="EMBL" id="TKG72063.1"/>
    </source>
</evidence>
<dbReference type="Gene3D" id="1.10.10.60">
    <property type="entry name" value="Homeodomain-like"/>
    <property type="match status" value="2"/>
</dbReference>